<feature type="region of interest" description="Disordered" evidence="1">
    <location>
        <begin position="55"/>
        <end position="75"/>
    </location>
</feature>
<evidence type="ECO:0000313" key="4">
    <source>
        <dbReference type="WBParaSite" id="ECPE_0001859801-mRNA-1"/>
    </source>
</evidence>
<organism evidence="4">
    <name type="scientific">Echinostoma caproni</name>
    <dbReference type="NCBI Taxonomy" id="27848"/>
    <lineage>
        <taxon>Eukaryota</taxon>
        <taxon>Metazoa</taxon>
        <taxon>Spiralia</taxon>
        <taxon>Lophotrochozoa</taxon>
        <taxon>Platyhelminthes</taxon>
        <taxon>Trematoda</taxon>
        <taxon>Digenea</taxon>
        <taxon>Plagiorchiida</taxon>
        <taxon>Echinostomata</taxon>
        <taxon>Echinostomatoidea</taxon>
        <taxon>Echinostomatidae</taxon>
        <taxon>Echinostoma</taxon>
    </lineage>
</organism>
<name>A0A183BH63_9TREM</name>
<protein>
    <submittedName>
        <fullName evidence="4">KTSC domain-containing protein</fullName>
    </submittedName>
</protein>
<dbReference type="AlphaFoldDB" id="A0A183BH63"/>
<dbReference type="WBParaSite" id="ECPE_0001859801-mRNA-1">
    <property type="protein sequence ID" value="ECPE_0001859801-mRNA-1"/>
    <property type="gene ID" value="ECPE_0001859801"/>
</dbReference>
<dbReference type="EMBL" id="UZAN01080675">
    <property type="protein sequence ID" value="VDP96579.1"/>
    <property type="molecule type" value="Genomic_DNA"/>
</dbReference>
<sequence length="75" mass="8485">MLTTTRNELIEYYNPTDDPQLARKIYTECHYVGAVDQRMSRYDRVKPAGTALGRRGNVRAKCGPKPAGIDQQKEA</sequence>
<reference evidence="2 3" key="2">
    <citation type="submission" date="2018-11" db="EMBL/GenBank/DDBJ databases">
        <authorList>
            <consortium name="Pathogen Informatics"/>
        </authorList>
    </citation>
    <scope>NUCLEOTIDE SEQUENCE [LARGE SCALE GENOMIC DNA]</scope>
    <source>
        <strain evidence="2 3">Egypt</strain>
    </source>
</reference>
<proteinExistence type="predicted"/>
<accession>A0A183BH63</accession>
<evidence type="ECO:0000256" key="1">
    <source>
        <dbReference type="SAM" id="MobiDB-lite"/>
    </source>
</evidence>
<gene>
    <name evidence="2" type="ORF">ECPE_LOCUS18548</name>
</gene>
<evidence type="ECO:0000313" key="3">
    <source>
        <dbReference type="Proteomes" id="UP000272942"/>
    </source>
</evidence>
<dbReference type="Proteomes" id="UP000272942">
    <property type="component" value="Unassembled WGS sequence"/>
</dbReference>
<keyword evidence="3" id="KW-1185">Reference proteome</keyword>
<reference evidence="4" key="1">
    <citation type="submission" date="2016-06" db="UniProtKB">
        <authorList>
            <consortium name="WormBaseParasite"/>
        </authorList>
    </citation>
    <scope>IDENTIFICATION</scope>
</reference>
<evidence type="ECO:0000313" key="2">
    <source>
        <dbReference type="EMBL" id="VDP96579.1"/>
    </source>
</evidence>